<dbReference type="EMBL" id="GBRH01193007">
    <property type="protein sequence ID" value="JAE04889.1"/>
    <property type="molecule type" value="Transcribed_RNA"/>
</dbReference>
<reference evidence="1" key="2">
    <citation type="journal article" date="2015" name="Data Brief">
        <title>Shoot transcriptome of the giant reed, Arundo donax.</title>
        <authorList>
            <person name="Barrero R.A."/>
            <person name="Guerrero F.D."/>
            <person name="Moolhuijzen P."/>
            <person name="Goolsby J.A."/>
            <person name="Tidwell J."/>
            <person name="Bellgard S.E."/>
            <person name="Bellgard M.I."/>
        </authorList>
    </citation>
    <scope>NUCLEOTIDE SEQUENCE</scope>
    <source>
        <tissue evidence="1">Shoot tissue taken approximately 20 cm above the soil surface</tissue>
    </source>
</reference>
<reference evidence="1" key="1">
    <citation type="submission" date="2014-09" db="EMBL/GenBank/DDBJ databases">
        <authorList>
            <person name="Magalhaes I.L.F."/>
            <person name="Oliveira U."/>
            <person name="Santos F.R."/>
            <person name="Vidigal T.H.D.A."/>
            <person name="Brescovit A.D."/>
            <person name="Santos A.J."/>
        </authorList>
    </citation>
    <scope>NUCLEOTIDE SEQUENCE</scope>
    <source>
        <tissue evidence="1">Shoot tissue taken approximately 20 cm above the soil surface</tissue>
    </source>
</reference>
<sequence length="18" mass="2059">MESTLLPRREAREGVALM</sequence>
<name>A0A0A9F0Z1_ARUDO</name>
<organism evidence="1">
    <name type="scientific">Arundo donax</name>
    <name type="common">Giant reed</name>
    <name type="synonym">Donax arundinaceus</name>
    <dbReference type="NCBI Taxonomy" id="35708"/>
    <lineage>
        <taxon>Eukaryota</taxon>
        <taxon>Viridiplantae</taxon>
        <taxon>Streptophyta</taxon>
        <taxon>Embryophyta</taxon>
        <taxon>Tracheophyta</taxon>
        <taxon>Spermatophyta</taxon>
        <taxon>Magnoliopsida</taxon>
        <taxon>Liliopsida</taxon>
        <taxon>Poales</taxon>
        <taxon>Poaceae</taxon>
        <taxon>PACMAD clade</taxon>
        <taxon>Arundinoideae</taxon>
        <taxon>Arundineae</taxon>
        <taxon>Arundo</taxon>
    </lineage>
</organism>
<protein>
    <submittedName>
        <fullName evidence="1">Uncharacterized protein</fullName>
    </submittedName>
</protein>
<proteinExistence type="predicted"/>
<evidence type="ECO:0000313" key="1">
    <source>
        <dbReference type="EMBL" id="JAE04889.1"/>
    </source>
</evidence>
<dbReference type="AlphaFoldDB" id="A0A0A9F0Z1"/>
<accession>A0A0A9F0Z1</accession>